<gene>
    <name evidence="2" type="ORF">ACFQT0_20895</name>
</gene>
<sequence length="159" mass="18122">MEPRIEQLAETQLIGQRLTMSLAADRTRELWQNFMPRRREILHPLGPDLYSMQLYGPGYFNDFNPTVEFEKWAAVAVAASGNVPPGMETTTLPGGLYAVFLHCADDRTPDQAFRYIFETWLPASGYSLDDRPHFEPAGRKVQAQRARLRRGNLDSHKAN</sequence>
<keyword evidence="3" id="KW-1185">Reference proteome</keyword>
<comment type="caution">
    <text evidence="2">The sequence shown here is derived from an EMBL/GenBank/DDBJ whole genome shotgun (WGS) entry which is preliminary data.</text>
</comment>
<dbReference type="SMART" id="SM00871">
    <property type="entry name" value="AraC_E_bind"/>
    <property type="match status" value="1"/>
</dbReference>
<evidence type="ECO:0000313" key="2">
    <source>
        <dbReference type="EMBL" id="MFC7669543.1"/>
    </source>
</evidence>
<evidence type="ECO:0000313" key="3">
    <source>
        <dbReference type="Proteomes" id="UP001596513"/>
    </source>
</evidence>
<dbReference type="InterPro" id="IPR011256">
    <property type="entry name" value="Reg_factor_effector_dom_sf"/>
</dbReference>
<dbReference type="InterPro" id="IPR010499">
    <property type="entry name" value="AraC_E-bd"/>
</dbReference>
<dbReference type="Gene3D" id="3.20.80.10">
    <property type="entry name" value="Regulatory factor, effector binding domain"/>
    <property type="match status" value="1"/>
</dbReference>
<dbReference type="InterPro" id="IPR029442">
    <property type="entry name" value="GyrI-like"/>
</dbReference>
<reference evidence="3" key="1">
    <citation type="journal article" date="2019" name="Int. J. Syst. Evol. Microbiol.">
        <title>The Global Catalogue of Microorganisms (GCM) 10K type strain sequencing project: providing services to taxonomists for standard genome sequencing and annotation.</title>
        <authorList>
            <consortium name="The Broad Institute Genomics Platform"/>
            <consortium name="The Broad Institute Genome Sequencing Center for Infectious Disease"/>
            <person name="Wu L."/>
            <person name="Ma J."/>
        </authorList>
    </citation>
    <scope>NUCLEOTIDE SEQUENCE [LARGE SCALE GENOMIC DNA]</scope>
    <source>
        <strain evidence="3">JCM 19635</strain>
    </source>
</reference>
<name>A0ABW2UB67_9BACT</name>
<organism evidence="2 3">
    <name type="scientific">Hymenobacter humi</name>
    <dbReference type="NCBI Taxonomy" id="1411620"/>
    <lineage>
        <taxon>Bacteria</taxon>
        <taxon>Pseudomonadati</taxon>
        <taxon>Bacteroidota</taxon>
        <taxon>Cytophagia</taxon>
        <taxon>Cytophagales</taxon>
        <taxon>Hymenobacteraceae</taxon>
        <taxon>Hymenobacter</taxon>
    </lineage>
</organism>
<accession>A0ABW2UB67</accession>
<dbReference type="EMBL" id="JBHTEK010000001">
    <property type="protein sequence ID" value="MFC7669543.1"/>
    <property type="molecule type" value="Genomic_DNA"/>
</dbReference>
<dbReference type="RefSeq" id="WP_380205039.1">
    <property type="nucleotide sequence ID" value="NZ_JBHTEK010000001.1"/>
</dbReference>
<dbReference type="Proteomes" id="UP001596513">
    <property type="component" value="Unassembled WGS sequence"/>
</dbReference>
<protein>
    <submittedName>
        <fullName evidence="2">GyrI-like domain-containing protein</fullName>
    </submittedName>
</protein>
<proteinExistence type="predicted"/>
<feature type="domain" description="AraC effector-binding" evidence="1">
    <location>
        <begin position="1"/>
        <end position="142"/>
    </location>
</feature>
<evidence type="ECO:0000259" key="1">
    <source>
        <dbReference type="SMART" id="SM00871"/>
    </source>
</evidence>
<dbReference type="SUPFAM" id="SSF55136">
    <property type="entry name" value="Probable bacterial effector-binding domain"/>
    <property type="match status" value="1"/>
</dbReference>
<dbReference type="Pfam" id="PF06445">
    <property type="entry name" value="GyrI-like"/>
    <property type="match status" value="1"/>
</dbReference>